<dbReference type="InterPro" id="IPR005119">
    <property type="entry name" value="LysR_subst-bd"/>
</dbReference>
<dbReference type="Pfam" id="PF00126">
    <property type="entry name" value="HTH_1"/>
    <property type="match status" value="1"/>
</dbReference>
<dbReference type="Gene3D" id="1.10.10.10">
    <property type="entry name" value="Winged helix-like DNA-binding domain superfamily/Winged helix DNA-binding domain"/>
    <property type="match status" value="1"/>
</dbReference>
<evidence type="ECO:0000313" key="7">
    <source>
        <dbReference type="Proteomes" id="UP000649151"/>
    </source>
</evidence>
<evidence type="ECO:0000256" key="2">
    <source>
        <dbReference type="ARBA" id="ARBA00023015"/>
    </source>
</evidence>
<evidence type="ECO:0000256" key="3">
    <source>
        <dbReference type="ARBA" id="ARBA00023125"/>
    </source>
</evidence>
<dbReference type="PANTHER" id="PTHR30346:SF0">
    <property type="entry name" value="HCA OPERON TRANSCRIPTIONAL ACTIVATOR HCAR"/>
    <property type="match status" value="1"/>
</dbReference>
<dbReference type="PROSITE" id="PS50931">
    <property type="entry name" value="HTH_LYSR"/>
    <property type="match status" value="1"/>
</dbReference>
<dbReference type="InterPro" id="IPR000847">
    <property type="entry name" value="LysR_HTH_N"/>
</dbReference>
<name>A0ABR7IRA3_9CLOT</name>
<dbReference type="CDD" id="cd05466">
    <property type="entry name" value="PBP2_LTTR_substrate"/>
    <property type="match status" value="1"/>
</dbReference>
<gene>
    <name evidence="6" type="ORF">H8Z77_06445</name>
</gene>
<keyword evidence="7" id="KW-1185">Reference proteome</keyword>
<feature type="domain" description="HTH lysR-type" evidence="5">
    <location>
        <begin position="1"/>
        <end position="58"/>
    </location>
</feature>
<dbReference type="Proteomes" id="UP000649151">
    <property type="component" value="Unassembled WGS sequence"/>
</dbReference>
<dbReference type="SUPFAM" id="SSF46785">
    <property type="entry name" value="Winged helix' DNA-binding domain"/>
    <property type="match status" value="1"/>
</dbReference>
<evidence type="ECO:0000313" key="6">
    <source>
        <dbReference type="EMBL" id="MBC5787657.1"/>
    </source>
</evidence>
<dbReference type="RefSeq" id="WP_069986742.1">
    <property type="nucleotide sequence ID" value="NZ_JACOQK010000001.1"/>
</dbReference>
<dbReference type="Pfam" id="PF03466">
    <property type="entry name" value="LysR_substrate"/>
    <property type="match status" value="1"/>
</dbReference>
<evidence type="ECO:0000259" key="5">
    <source>
        <dbReference type="PROSITE" id="PS50931"/>
    </source>
</evidence>
<reference evidence="6 7" key="1">
    <citation type="submission" date="2020-08" db="EMBL/GenBank/DDBJ databases">
        <title>Genome public.</title>
        <authorList>
            <person name="Liu C."/>
            <person name="Sun Q."/>
        </authorList>
    </citation>
    <scope>NUCLEOTIDE SEQUENCE [LARGE SCALE GENOMIC DNA]</scope>
    <source>
        <strain evidence="6 7">NSJ-27</strain>
    </source>
</reference>
<comment type="caution">
    <text evidence="6">The sequence shown here is derived from an EMBL/GenBank/DDBJ whole genome shotgun (WGS) entry which is preliminary data.</text>
</comment>
<evidence type="ECO:0000256" key="1">
    <source>
        <dbReference type="ARBA" id="ARBA00009437"/>
    </source>
</evidence>
<keyword evidence="2" id="KW-0805">Transcription regulation</keyword>
<dbReference type="EMBL" id="JACOQK010000001">
    <property type="protein sequence ID" value="MBC5787657.1"/>
    <property type="molecule type" value="Genomic_DNA"/>
</dbReference>
<comment type="similarity">
    <text evidence="1">Belongs to the LysR transcriptional regulatory family.</text>
</comment>
<evidence type="ECO:0000256" key="4">
    <source>
        <dbReference type="ARBA" id="ARBA00023163"/>
    </source>
</evidence>
<sequence>MTLQQLRYIIEIVNSGSMSAASEKLFLTQPSLSMTVKELEQELGIEIFLRTNRGISLTNDGVEFLAYARQVVEQVDLLESRYHTKKPSRRIFSVSTQHYAFSVNAFVNLVKEYNHNEYEFTLRETKTHEIIEDVKEFRSEIGVLFLSSFNQKVIKKNLRESGLVFHPLFEAKAHVFISKNNPLAQNRQVTLKDLQEYPCLSFEQGQYNSAYYSEELLSNVCHPKNIMVSDRATLFNLLIGLNGYTISTGILSEDLNGKDIVSVPLNVEERMTVGYIVHKNIGLSKIALSYIEKLQHYIFQQLNEKMKKLW</sequence>
<keyword evidence="4" id="KW-0804">Transcription</keyword>
<proteinExistence type="inferred from homology"/>
<dbReference type="Gene3D" id="3.40.190.290">
    <property type="match status" value="1"/>
</dbReference>
<accession>A0ABR7IRA3</accession>
<dbReference type="InterPro" id="IPR036390">
    <property type="entry name" value="WH_DNA-bd_sf"/>
</dbReference>
<protein>
    <submittedName>
        <fullName evidence="6">LysR family transcriptional regulator</fullName>
    </submittedName>
</protein>
<keyword evidence="3" id="KW-0238">DNA-binding</keyword>
<dbReference type="InterPro" id="IPR036388">
    <property type="entry name" value="WH-like_DNA-bd_sf"/>
</dbReference>
<dbReference type="PANTHER" id="PTHR30346">
    <property type="entry name" value="TRANSCRIPTIONAL DUAL REGULATOR HCAR-RELATED"/>
    <property type="match status" value="1"/>
</dbReference>
<organism evidence="6 7">
    <name type="scientific">Clostridium facile</name>
    <dbReference type="NCBI Taxonomy" id="2763035"/>
    <lineage>
        <taxon>Bacteria</taxon>
        <taxon>Bacillati</taxon>
        <taxon>Bacillota</taxon>
        <taxon>Clostridia</taxon>
        <taxon>Eubacteriales</taxon>
        <taxon>Clostridiaceae</taxon>
        <taxon>Clostridium</taxon>
    </lineage>
</organism>
<dbReference type="PRINTS" id="PR00039">
    <property type="entry name" value="HTHLYSR"/>
</dbReference>
<dbReference type="SUPFAM" id="SSF53850">
    <property type="entry name" value="Periplasmic binding protein-like II"/>
    <property type="match status" value="1"/>
</dbReference>